<protein>
    <submittedName>
        <fullName evidence="1">Uncharacterized protein</fullName>
    </submittedName>
</protein>
<dbReference type="AlphaFoldDB" id="A0AA40BML6"/>
<evidence type="ECO:0000313" key="1">
    <source>
        <dbReference type="EMBL" id="KAK0736928.1"/>
    </source>
</evidence>
<keyword evidence="2" id="KW-1185">Reference proteome</keyword>
<evidence type="ECO:0000313" key="2">
    <source>
        <dbReference type="Proteomes" id="UP001172159"/>
    </source>
</evidence>
<proteinExistence type="predicted"/>
<reference evidence="1" key="1">
    <citation type="submission" date="2023-06" db="EMBL/GenBank/DDBJ databases">
        <title>Genome-scale phylogeny and comparative genomics of the fungal order Sordariales.</title>
        <authorList>
            <consortium name="Lawrence Berkeley National Laboratory"/>
            <person name="Hensen N."/>
            <person name="Bonometti L."/>
            <person name="Westerberg I."/>
            <person name="Brannstrom I.O."/>
            <person name="Guillou S."/>
            <person name="Cros-Aarteil S."/>
            <person name="Calhoun S."/>
            <person name="Haridas S."/>
            <person name="Kuo A."/>
            <person name="Mondo S."/>
            <person name="Pangilinan J."/>
            <person name="Riley R."/>
            <person name="Labutti K."/>
            <person name="Andreopoulos B."/>
            <person name="Lipzen A."/>
            <person name="Chen C."/>
            <person name="Yanf M."/>
            <person name="Daum C."/>
            <person name="Ng V."/>
            <person name="Clum A."/>
            <person name="Steindorff A."/>
            <person name="Ohm R."/>
            <person name="Martin F."/>
            <person name="Silar P."/>
            <person name="Natvig D."/>
            <person name="Lalanne C."/>
            <person name="Gautier V."/>
            <person name="Ament-Velasquez S.L."/>
            <person name="Kruys A."/>
            <person name="Hutchinson M.I."/>
            <person name="Powell A.J."/>
            <person name="Barry K."/>
            <person name="Miller A.N."/>
            <person name="Grigoriev I.V."/>
            <person name="Debuchy R."/>
            <person name="Gladieux P."/>
            <person name="Thoren M.H."/>
            <person name="Johannesson H."/>
        </authorList>
    </citation>
    <scope>NUCLEOTIDE SEQUENCE</scope>
    <source>
        <strain evidence="1">CBS 540.89</strain>
    </source>
</reference>
<accession>A0AA40BML6</accession>
<organism evidence="1 2">
    <name type="scientific">Apiosordaria backusii</name>
    <dbReference type="NCBI Taxonomy" id="314023"/>
    <lineage>
        <taxon>Eukaryota</taxon>
        <taxon>Fungi</taxon>
        <taxon>Dikarya</taxon>
        <taxon>Ascomycota</taxon>
        <taxon>Pezizomycotina</taxon>
        <taxon>Sordariomycetes</taxon>
        <taxon>Sordariomycetidae</taxon>
        <taxon>Sordariales</taxon>
        <taxon>Lasiosphaeriaceae</taxon>
        <taxon>Apiosordaria</taxon>
    </lineage>
</organism>
<sequence length="57" mass="6578">MGGGFGCLVFFTFFTYQTMIYDERSPPKAPCGLLWFFFGTKGELCCCCLHFLHFVYV</sequence>
<gene>
    <name evidence="1" type="ORF">B0T21DRAFT_154205</name>
</gene>
<dbReference type="Proteomes" id="UP001172159">
    <property type="component" value="Unassembled WGS sequence"/>
</dbReference>
<name>A0AA40BML6_9PEZI</name>
<comment type="caution">
    <text evidence="1">The sequence shown here is derived from an EMBL/GenBank/DDBJ whole genome shotgun (WGS) entry which is preliminary data.</text>
</comment>
<dbReference type="EMBL" id="JAUKTV010000005">
    <property type="protein sequence ID" value="KAK0736928.1"/>
    <property type="molecule type" value="Genomic_DNA"/>
</dbReference>